<name>A0A099YBM2_LIMMU</name>
<dbReference type="PROSITE" id="PS00671">
    <property type="entry name" value="D_2_HYDROXYACID_DH_3"/>
    <property type="match status" value="1"/>
</dbReference>
<proteinExistence type="inferred from homology"/>
<dbReference type="Gene3D" id="3.40.50.720">
    <property type="entry name" value="NAD(P)-binding Rossmann-like Domain"/>
    <property type="match status" value="2"/>
</dbReference>
<keyword evidence="3" id="KW-0520">NAD</keyword>
<dbReference type="RefSeq" id="WP_034540128.1">
    <property type="nucleotide sequence ID" value="NZ_CABFNH010000029.1"/>
</dbReference>
<dbReference type="InterPro" id="IPR058205">
    <property type="entry name" value="D-LDH-like"/>
</dbReference>
<dbReference type="EC" id="1.1.1.28" evidence="8"/>
<dbReference type="InterPro" id="IPR006139">
    <property type="entry name" value="D-isomer_2_OHA_DH_cat_dom"/>
</dbReference>
<gene>
    <name evidence="8" type="ORF">LMUP508_01804</name>
    <name evidence="7" type="ORF">LX03_05705</name>
</gene>
<dbReference type="PANTHER" id="PTHR43026:SF1">
    <property type="entry name" value="2-HYDROXYACID DEHYDROGENASE HOMOLOG 1-RELATED"/>
    <property type="match status" value="1"/>
</dbReference>
<dbReference type="InterPro" id="IPR006140">
    <property type="entry name" value="D-isomer_DH_NAD-bd"/>
</dbReference>
<dbReference type="Pfam" id="PF00389">
    <property type="entry name" value="2-Hacid_dh"/>
    <property type="match status" value="1"/>
</dbReference>
<dbReference type="InterPro" id="IPR029752">
    <property type="entry name" value="D-isomer_DH_CS1"/>
</dbReference>
<dbReference type="PANTHER" id="PTHR43026">
    <property type="entry name" value="2-HYDROXYACID DEHYDROGENASE HOMOLOG 1-RELATED"/>
    <property type="match status" value="1"/>
</dbReference>
<evidence type="ECO:0000259" key="6">
    <source>
        <dbReference type="Pfam" id="PF02826"/>
    </source>
</evidence>
<dbReference type="SUPFAM" id="SSF52283">
    <property type="entry name" value="Formate/glycerate dehydrogenase catalytic domain-like"/>
    <property type="match status" value="1"/>
</dbReference>
<evidence type="ECO:0000313" key="9">
    <source>
        <dbReference type="Proteomes" id="UP000030001"/>
    </source>
</evidence>
<keyword evidence="2 4" id="KW-0560">Oxidoreductase</keyword>
<dbReference type="InterPro" id="IPR036291">
    <property type="entry name" value="NAD(P)-bd_dom_sf"/>
</dbReference>
<dbReference type="GO" id="GO:0051287">
    <property type="term" value="F:NAD binding"/>
    <property type="evidence" value="ECO:0007669"/>
    <property type="project" value="InterPro"/>
</dbReference>
<dbReference type="Pfam" id="PF02826">
    <property type="entry name" value="2-Hacid_dh_C"/>
    <property type="match status" value="1"/>
</dbReference>
<dbReference type="GO" id="GO:0008720">
    <property type="term" value="F:D-lactate dehydrogenase (NAD+) activity"/>
    <property type="evidence" value="ECO:0007669"/>
    <property type="project" value="UniProtKB-EC"/>
</dbReference>
<dbReference type="AlphaFoldDB" id="A0A099YBM2"/>
<evidence type="ECO:0000256" key="4">
    <source>
        <dbReference type="RuleBase" id="RU003719"/>
    </source>
</evidence>
<dbReference type="InterPro" id="IPR029753">
    <property type="entry name" value="D-isomer_DH_CS"/>
</dbReference>
<sequence length="332" mass="37131">MKIIAYGIREDERPYVKNWQWANPDVELVCTGKLLDVESAELARGCDGVVAYQQKSYSADLLKRLHEMNIHNLSLRNVGIDNVDVEAAVKYGFKITNVPVYSPAAIAEFGVTQLLNLLRRTKEYQAKFAKRDYRWAPNISKELNQQTVGIVGAGHIGRVMAHICRGFGARVMVYNHRPKPDLVKAGVFTDSLDELYKESTVISLHVPAVKSTYHMLNRDAFAKMQKGVLIINMSRGSLIDEQDLIEALDSGQVGGAALDVLEDETKIFNKDMANQPSNYPAFDDLNQRENVLITPHTAFYTDEAVRNMVEQSLNANRELILTGASDKMVSLA</sequence>
<accession>A0A099YBM2</accession>
<evidence type="ECO:0000313" key="8">
    <source>
        <dbReference type="EMBL" id="VTZ92850.1"/>
    </source>
</evidence>
<dbReference type="SUPFAM" id="SSF51735">
    <property type="entry name" value="NAD(P)-binding Rossmann-fold domains"/>
    <property type="match status" value="1"/>
</dbReference>
<evidence type="ECO:0000256" key="3">
    <source>
        <dbReference type="ARBA" id="ARBA00023027"/>
    </source>
</evidence>
<evidence type="ECO:0000313" key="7">
    <source>
        <dbReference type="EMBL" id="KGL66806.1"/>
    </source>
</evidence>
<protein>
    <submittedName>
        <fullName evidence="7 8">Lactate dehydrogenase</fullName>
        <ecNumber evidence="8">1.1.1.28</ecNumber>
    </submittedName>
</protein>
<evidence type="ECO:0000313" key="10">
    <source>
        <dbReference type="Proteomes" id="UP000365705"/>
    </source>
</evidence>
<dbReference type="CDD" id="cd12186">
    <property type="entry name" value="LDH"/>
    <property type="match status" value="1"/>
</dbReference>
<reference evidence="7 9" key="1">
    <citation type="submission" date="2014-09" db="EMBL/GenBank/DDBJ databases">
        <title>Lactobacillus mucosae CRL573 Genome Sequencing.</title>
        <authorList>
            <person name="Bleckwedel J."/>
            <person name="Teran L.C."/>
            <person name="Bonacina J."/>
            <person name="Saavedra L."/>
            <person name="Mozzi F.B."/>
            <person name="Raya R.R."/>
        </authorList>
    </citation>
    <scope>NUCLEOTIDE SEQUENCE [LARGE SCALE GENOMIC DNA]</scope>
    <source>
        <strain evidence="7 9">CRL573</strain>
    </source>
</reference>
<comment type="similarity">
    <text evidence="1 4">Belongs to the D-isomer specific 2-hydroxyacid dehydrogenase family.</text>
</comment>
<evidence type="ECO:0000256" key="1">
    <source>
        <dbReference type="ARBA" id="ARBA00005854"/>
    </source>
</evidence>
<feature type="domain" description="D-isomer specific 2-hydroxyacid dehydrogenase NAD-binding" evidence="6">
    <location>
        <begin position="112"/>
        <end position="298"/>
    </location>
</feature>
<feature type="domain" description="D-isomer specific 2-hydroxyacid dehydrogenase catalytic" evidence="5">
    <location>
        <begin position="8"/>
        <end position="326"/>
    </location>
</feature>
<evidence type="ECO:0000259" key="5">
    <source>
        <dbReference type="Pfam" id="PF00389"/>
    </source>
</evidence>
<organism evidence="7 9">
    <name type="scientific">Limosilactobacillus mucosae</name>
    <name type="common">Lactobacillus mucosae</name>
    <dbReference type="NCBI Taxonomy" id="97478"/>
    <lineage>
        <taxon>Bacteria</taxon>
        <taxon>Bacillati</taxon>
        <taxon>Bacillota</taxon>
        <taxon>Bacilli</taxon>
        <taxon>Lactobacillales</taxon>
        <taxon>Lactobacillaceae</taxon>
        <taxon>Limosilactobacillus</taxon>
    </lineage>
</organism>
<evidence type="ECO:0000256" key="2">
    <source>
        <dbReference type="ARBA" id="ARBA00023002"/>
    </source>
</evidence>
<dbReference type="Proteomes" id="UP000365705">
    <property type="component" value="Unassembled WGS sequence"/>
</dbReference>
<dbReference type="Proteomes" id="UP000030001">
    <property type="component" value="Unassembled WGS sequence"/>
</dbReference>
<reference evidence="8 10" key="2">
    <citation type="submission" date="2019-06" db="EMBL/GenBank/DDBJ databases">
        <authorList>
            <person name="Rodrigo-Torres L."/>
            <person name="Arahal R. D."/>
            <person name="Lucena T."/>
        </authorList>
    </citation>
    <scope>NUCLEOTIDE SEQUENCE [LARGE SCALE GENOMIC DNA]</scope>
    <source>
        <strain evidence="8 10">INIA P508</strain>
    </source>
</reference>
<dbReference type="EMBL" id="CABFNH010000029">
    <property type="protein sequence ID" value="VTZ92850.1"/>
    <property type="molecule type" value="Genomic_DNA"/>
</dbReference>
<dbReference type="EMBL" id="JROC01000032">
    <property type="protein sequence ID" value="KGL66806.1"/>
    <property type="molecule type" value="Genomic_DNA"/>
</dbReference>
<dbReference type="PROSITE" id="PS00065">
    <property type="entry name" value="D_2_HYDROXYACID_DH_1"/>
    <property type="match status" value="1"/>
</dbReference>